<gene>
    <name evidence="1" type="ORF">DEO23_06515</name>
</gene>
<dbReference type="AlphaFoldDB" id="A0A2U2RL47"/>
<dbReference type="RefSeq" id="WP_109275193.1">
    <property type="nucleotide sequence ID" value="NZ_QFKX01000002.1"/>
</dbReference>
<organism evidence="1 2">
    <name type="scientific">Brachybacterium endophyticum</name>
    <dbReference type="NCBI Taxonomy" id="2182385"/>
    <lineage>
        <taxon>Bacteria</taxon>
        <taxon>Bacillati</taxon>
        <taxon>Actinomycetota</taxon>
        <taxon>Actinomycetes</taxon>
        <taxon>Micrococcales</taxon>
        <taxon>Dermabacteraceae</taxon>
        <taxon>Brachybacterium</taxon>
    </lineage>
</organism>
<dbReference type="InterPro" id="IPR038555">
    <property type="entry name" value="Zincin_1_sf"/>
</dbReference>
<name>A0A2U2RL47_9MICO</name>
<protein>
    <recommendedName>
        <fullName evidence="3">Metallopeptidase family protein</fullName>
    </recommendedName>
</protein>
<sequence length="123" mass="13885">MISISHEDFEEAVDDALDSLPEETARLIAESNVVILIEEEPDPVRDGRQSSELLGIYHGIPLDQRSTFDSYIEPDRILIFRGPMQRVCASRDQLGAEIRVTVLHELGHMFGLSESRLHELGWG</sequence>
<dbReference type="EMBL" id="QFKX01000002">
    <property type="protein sequence ID" value="PWH06599.1"/>
    <property type="molecule type" value="Genomic_DNA"/>
</dbReference>
<proteinExistence type="predicted"/>
<dbReference type="SUPFAM" id="SSF55486">
    <property type="entry name" value="Metalloproteases ('zincins'), catalytic domain"/>
    <property type="match status" value="1"/>
</dbReference>
<dbReference type="OrthoDB" id="9806895at2"/>
<evidence type="ECO:0008006" key="3">
    <source>
        <dbReference type="Google" id="ProtNLM"/>
    </source>
</evidence>
<evidence type="ECO:0000313" key="2">
    <source>
        <dbReference type="Proteomes" id="UP000245590"/>
    </source>
</evidence>
<keyword evidence="2" id="KW-1185">Reference proteome</keyword>
<dbReference type="Pfam" id="PF06262">
    <property type="entry name" value="Zincin_1"/>
    <property type="match status" value="1"/>
</dbReference>
<dbReference type="CDD" id="cd12952">
    <property type="entry name" value="MMP_ACEL2062"/>
    <property type="match status" value="1"/>
</dbReference>
<dbReference type="Proteomes" id="UP000245590">
    <property type="component" value="Unassembled WGS sequence"/>
</dbReference>
<dbReference type="Gene3D" id="3.30.2010.20">
    <property type="match status" value="1"/>
</dbReference>
<dbReference type="InterPro" id="IPR010428">
    <property type="entry name" value="Zincin_1"/>
</dbReference>
<reference evidence="1 2" key="1">
    <citation type="submission" date="2018-05" db="EMBL/GenBank/DDBJ databases">
        <title>Brachybacterium sp. M1HQ-2T, whole genome shotgun sequence.</title>
        <authorList>
            <person name="Tuo L."/>
        </authorList>
    </citation>
    <scope>NUCLEOTIDE SEQUENCE [LARGE SCALE GENOMIC DNA]</scope>
    <source>
        <strain evidence="1 2">M1HQ-2</strain>
    </source>
</reference>
<accession>A0A2U2RL47</accession>
<comment type="caution">
    <text evidence="1">The sequence shown here is derived from an EMBL/GenBank/DDBJ whole genome shotgun (WGS) entry which is preliminary data.</text>
</comment>
<evidence type="ECO:0000313" key="1">
    <source>
        <dbReference type="EMBL" id="PWH06599.1"/>
    </source>
</evidence>